<comment type="caution">
    <text evidence="1">The sequence shown here is derived from an EMBL/GenBank/DDBJ whole genome shotgun (WGS) entry which is preliminary data.</text>
</comment>
<evidence type="ECO:0000313" key="2">
    <source>
        <dbReference type="Proteomes" id="UP000004474"/>
    </source>
</evidence>
<accession>K1EU74</accession>
<proteinExistence type="predicted"/>
<gene>
    <name evidence="1" type="ORF">B277_00570</name>
</gene>
<sequence length="146" mass="15113">MKATLRCPAESLAVVTWAPSSVASWAGTAVSPDVVGALAAPPSAGAGAALVSGWAGGGVDLGGGRRRTRGGRRLRDGLRRVGPLEGPVRVLGRTVDPLEGRALRRARRQVEPLEGGGLQVRELERLPFVGREIGHEVAADEGQVRG</sequence>
<evidence type="ECO:0000313" key="1">
    <source>
        <dbReference type="EMBL" id="EKA62668.1"/>
    </source>
</evidence>
<reference evidence="1 2" key="1">
    <citation type="journal article" date="2012" name="J. Bacteriol.">
        <title>Genome Sequence of Janibacter hoylei MTCC8307, Isolated from the Stratospheric Air.</title>
        <authorList>
            <person name="Pawar S.P."/>
            <person name="Dhotre D.P."/>
            <person name="Shetty S.A."/>
            <person name="Chowdhury S.P."/>
            <person name="Chaudhari B.L."/>
            <person name="Shouche Y.S."/>
        </authorList>
    </citation>
    <scope>NUCLEOTIDE SEQUENCE [LARGE SCALE GENOMIC DNA]</scope>
    <source>
        <strain evidence="1 2">PVAS-1</strain>
    </source>
</reference>
<organism evidence="1 2">
    <name type="scientific">Janibacter hoylei PVAS-1</name>
    <dbReference type="NCBI Taxonomy" id="1210046"/>
    <lineage>
        <taxon>Bacteria</taxon>
        <taxon>Bacillati</taxon>
        <taxon>Actinomycetota</taxon>
        <taxon>Actinomycetes</taxon>
        <taxon>Micrococcales</taxon>
        <taxon>Intrasporangiaceae</taxon>
        <taxon>Janibacter</taxon>
    </lineage>
</organism>
<dbReference type="AlphaFoldDB" id="K1EU74"/>
<protein>
    <submittedName>
        <fullName evidence="1">Uncharacterized protein</fullName>
    </submittedName>
</protein>
<dbReference type="EMBL" id="ALWX01000003">
    <property type="protein sequence ID" value="EKA62668.1"/>
    <property type="molecule type" value="Genomic_DNA"/>
</dbReference>
<dbReference type="Proteomes" id="UP000004474">
    <property type="component" value="Unassembled WGS sequence"/>
</dbReference>
<name>K1EU74_9MICO</name>